<dbReference type="InterPro" id="IPR036746">
    <property type="entry name" value="TT1725-like_sf"/>
</dbReference>
<evidence type="ECO:0000313" key="2">
    <source>
        <dbReference type="Proteomes" id="UP000316360"/>
    </source>
</evidence>
<organism evidence="1 2">
    <name type="scientific">Aerophobetes bacterium</name>
    <dbReference type="NCBI Taxonomy" id="2030807"/>
    <lineage>
        <taxon>Bacteria</taxon>
        <taxon>Candidatus Aerophobota</taxon>
    </lineage>
</organism>
<dbReference type="InterPro" id="IPR007546">
    <property type="entry name" value="DUF503"/>
</dbReference>
<dbReference type="Pfam" id="PF04456">
    <property type="entry name" value="DUF503"/>
    <property type="match status" value="1"/>
</dbReference>
<dbReference type="PANTHER" id="PTHR36441">
    <property type="entry name" value="HYPOTHETICAL CYTOSOLIC PROTEIN"/>
    <property type="match status" value="1"/>
</dbReference>
<dbReference type="PANTHER" id="PTHR36441:SF1">
    <property type="entry name" value="DUF503 DOMAIN-CONTAINING PROTEIN"/>
    <property type="match status" value="1"/>
</dbReference>
<comment type="caution">
    <text evidence="1">The sequence shown here is derived from an EMBL/GenBank/DDBJ whole genome shotgun (WGS) entry which is preliminary data.</text>
</comment>
<dbReference type="SUPFAM" id="SSF103007">
    <property type="entry name" value="Hypothetical protein TT1725"/>
    <property type="match status" value="1"/>
</dbReference>
<name>A0A523RXQ6_UNCAE</name>
<sequence length="93" mass="10780">MVVGVLELEIQLFSSNSLKEKRRTLKSLITRIRNNFNVSVSEIGHQDLWQKTLIGVAFIAAERRFSQSVLSKVVEFVKKERRISLINSKMEIF</sequence>
<gene>
    <name evidence="1" type="ORF">E3J84_03850</name>
</gene>
<proteinExistence type="predicted"/>
<dbReference type="AlphaFoldDB" id="A0A523RXQ6"/>
<protein>
    <submittedName>
        <fullName evidence="1">DUF503 domain-containing protein</fullName>
    </submittedName>
</protein>
<dbReference type="Proteomes" id="UP000316360">
    <property type="component" value="Unassembled WGS sequence"/>
</dbReference>
<dbReference type="Gene3D" id="3.30.70.1120">
    <property type="entry name" value="TT1725-like"/>
    <property type="match status" value="1"/>
</dbReference>
<reference evidence="1 2" key="1">
    <citation type="submission" date="2019-03" db="EMBL/GenBank/DDBJ databases">
        <title>Metabolic potential of uncultured bacteria and archaea associated with petroleum seepage in deep-sea sediments.</title>
        <authorList>
            <person name="Dong X."/>
            <person name="Hubert C."/>
        </authorList>
    </citation>
    <scope>NUCLEOTIDE SEQUENCE [LARGE SCALE GENOMIC DNA]</scope>
    <source>
        <strain evidence="1">E44_bin7</strain>
    </source>
</reference>
<evidence type="ECO:0000313" key="1">
    <source>
        <dbReference type="EMBL" id="TET10553.1"/>
    </source>
</evidence>
<dbReference type="EMBL" id="SOKJ01000217">
    <property type="protein sequence ID" value="TET10553.1"/>
    <property type="molecule type" value="Genomic_DNA"/>
</dbReference>
<accession>A0A523RXQ6</accession>